<dbReference type="AlphaFoldDB" id="Q4N6N9"/>
<keyword evidence="2" id="KW-0732">Signal</keyword>
<feature type="chain" id="PRO_5004241727" evidence="2">
    <location>
        <begin position="20"/>
        <end position="250"/>
    </location>
</feature>
<evidence type="ECO:0000256" key="1">
    <source>
        <dbReference type="SAM" id="MobiDB-lite"/>
    </source>
</evidence>
<evidence type="ECO:0000313" key="3">
    <source>
        <dbReference type="EMBL" id="EAN34369.1"/>
    </source>
</evidence>
<accession>Q4N6N9</accession>
<protein>
    <submittedName>
        <fullName evidence="3">Uncharacterized protein</fullName>
    </submittedName>
</protein>
<feature type="region of interest" description="Disordered" evidence="1">
    <location>
        <begin position="184"/>
        <end position="207"/>
    </location>
</feature>
<reference evidence="3 4" key="1">
    <citation type="journal article" date="2005" name="Science">
        <title>Genome sequence of Theileria parva, a bovine pathogen that transforms lymphocytes.</title>
        <authorList>
            <person name="Gardner M.J."/>
            <person name="Bishop R."/>
            <person name="Shah T."/>
            <person name="de Villiers E.P."/>
            <person name="Carlton J.M."/>
            <person name="Hall N."/>
            <person name="Ren Q."/>
            <person name="Paulsen I.T."/>
            <person name="Pain A."/>
            <person name="Berriman M."/>
            <person name="Wilson R.J.M."/>
            <person name="Sato S."/>
            <person name="Ralph S.A."/>
            <person name="Mann D.J."/>
            <person name="Xiong Z."/>
            <person name="Shallom S.J."/>
            <person name="Weidman J."/>
            <person name="Jiang L."/>
            <person name="Lynn J."/>
            <person name="Weaver B."/>
            <person name="Shoaibi A."/>
            <person name="Domingo A.R."/>
            <person name="Wasawo D."/>
            <person name="Crabtree J."/>
            <person name="Wortman J.R."/>
            <person name="Haas B."/>
            <person name="Angiuoli S.V."/>
            <person name="Creasy T.H."/>
            <person name="Lu C."/>
            <person name="Suh B."/>
            <person name="Silva J.C."/>
            <person name="Utterback T.R."/>
            <person name="Feldblyum T.V."/>
            <person name="Pertea M."/>
            <person name="Allen J."/>
            <person name="Nierman W.C."/>
            <person name="Taracha E.L.N."/>
            <person name="Salzberg S.L."/>
            <person name="White O.R."/>
            <person name="Fitzhugh H.A."/>
            <person name="Morzaria S."/>
            <person name="Venter J.C."/>
            <person name="Fraser C.M."/>
            <person name="Nene V."/>
        </authorList>
    </citation>
    <scope>NUCLEOTIDE SEQUENCE [LARGE SCALE GENOMIC DNA]</scope>
    <source>
        <strain evidence="3 4">Muguga</strain>
    </source>
</reference>
<dbReference type="RefSeq" id="XP_766652.1">
    <property type="nucleotide sequence ID" value="XM_761559.1"/>
</dbReference>
<dbReference type="KEGG" id="tpv:TP01_1131"/>
<dbReference type="Proteomes" id="UP000001949">
    <property type="component" value="Unassembled WGS sequence"/>
</dbReference>
<proteinExistence type="predicted"/>
<evidence type="ECO:0000256" key="2">
    <source>
        <dbReference type="SAM" id="SignalP"/>
    </source>
</evidence>
<feature type="signal peptide" evidence="2">
    <location>
        <begin position="1"/>
        <end position="19"/>
    </location>
</feature>
<dbReference type="VEuPathDB" id="PiroplasmaDB:TpMuguga_01g01131"/>
<gene>
    <name evidence="3" type="ordered locus">TP01_1131</name>
</gene>
<dbReference type="EMBL" id="AAGK01000001">
    <property type="protein sequence ID" value="EAN34369.1"/>
    <property type="molecule type" value="Genomic_DNA"/>
</dbReference>
<keyword evidence="4" id="KW-1185">Reference proteome</keyword>
<evidence type="ECO:0000313" key="4">
    <source>
        <dbReference type="Proteomes" id="UP000001949"/>
    </source>
</evidence>
<name>Q4N6N9_THEPA</name>
<organism evidence="3 4">
    <name type="scientific">Theileria parva</name>
    <name type="common">East coast fever infection agent</name>
    <dbReference type="NCBI Taxonomy" id="5875"/>
    <lineage>
        <taxon>Eukaryota</taxon>
        <taxon>Sar</taxon>
        <taxon>Alveolata</taxon>
        <taxon>Apicomplexa</taxon>
        <taxon>Aconoidasida</taxon>
        <taxon>Piroplasmida</taxon>
        <taxon>Theileriidae</taxon>
        <taxon>Theileria</taxon>
    </lineage>
</organism>
<dbReference type="OMA" id="HFNNISP"/>
<dbReference type="eggNOG" id="ENOG502TN56">
    <property type="taxonomic scope" value="Eukaryota"/>
</dbReference>
<sequence length="250" mass="29771">MIHVFHLLVLYVYKFQVESVSLNFKNICFVHFNNISPRFYPSKSTSSDTADFNATESPSIKRIDKQFFNISDKTNNNSKNKENFDKIKWASFEARRFTYKLARFNKKLRKVKNKRKLIYSNFDVDENELKKINLESRDINKSIQTFRALRKSFLKFLRGLRLNNNPAVPYVPETLRSHKIPNTYYQLSDKPSKRRPKRTIKDKESKNLSNINRDKSCVEKKVKRNDEYVDFLKILSEIKGKRYYKGKIIG</sequence>
<dbReference type="InParanoid" id="Q4N6N9"/>
<dbReference type="GeneID" id="3502680"/>
<comment type="caution">
    <text evidence="3">The sequence shown here is derived from an EMBL/GenBank/DDBJ whole genome shotgun (WGS) entry which is preliminary data.</text>
</comment>